<reference evidence="2" key="1">
    <citation type="journal article" date="2015" name="Nature">
        <title>Complex archaea that bridge the gap between prokaryotes and eukaryotes.</title>
        <authorList>
            <person name="Spang A."/>
            <person name="Saw J.H."/>
            <person name="Jorgensen S.L."/>
            <person name="Zaremba-Niedzwiedzka K."/>
            <person name="Martijn J."/>
            <person name="Lind A.E."/>
            <person name="van Eijk R."/>
            <person name="Schleper C."/>
            <person name="Guy L."/>
            <person name="Ettema T.J."/>
        </authorList>
    </citation>
    <scope>NUCLEOTIDE SEQUENCE</scope>
</reference>
<name>A0A0F9AFP3_9ZZZZ</name>
<dbReference type="EMBL" id="LAZR01055002">
    <property type="protein sequence ID" value="KKK77339.1"/>
    <property type="molecule type" value="Genomic_DNA"/>
</dbReference>
<dbReference type="InterPro" id="IPR001173">
    <property type="entry name" value="Glyco_trans_2-like"/>
</dbReference>
<sequence length="264" mass="30010">MSTFEPQIYNLENPLVSVLVYNYNYGRYLKECLESIVNQTYTNIEIIFSDNASTDDSWDIAQEFVKKYPGKMTITRNRKNLGVDANFRNCFMNLRGKYFINMCSDDVLAVEYVEKCVAVLENNSDLGFVMVHRDILDANGNRTTEAPFYNRSCEINGHDQAAVYMMAAVNPSVSQIMYNAQKTKGCTATGSLVARWYGTRILDFNMCMRYPVAYIHEPLMSHRIHGENDSLHAANNLLEIIGPYVLHHQFADTAANFDAKAAVN</sequence>
<evidence type="ECO:0000259" key="1">
    <source>
        <dbReference type="Pfam" id="PF00535"/>
    </source>
</evidence>
<gene>
    <name evidence="2" type="ORF">LCGC14_2854620</name>
</gene>
<dbReference type="PANTHER" id="PTHR22916:SF3">
    <property type="entry name" value="UDP-GLCNAC:BETAGAL BETA-1,3-N-ACETYLGLUCOSAMINYLTRANSFERASE-LIKE PROTEIN 1"/>
    <property type="match status" value="1"/>
</dbReference>
<feature type="non-terminal residue" evidence="2">
    <location>
        <position position="264"/>
    </location>
</feature>
<dbReference type="Pfam" id="PF00535">
    <property type="entry name" value="Glycos_transf_2"/>
    <property type="match status" value="1"/>
</dbReference>
<dbReference type="InterPro" id="IPR029044">
    <property type="entry name" value="Nucleotide-diphossugar_trans"/>
</dbReference>
<comment type="caution">
    <text evidence="2">The sequence shown here is derived from an EMBL/GenBank/DDBJ whole genome shotgun (WGS) entry which is preliminary data.</text>
</comment>
<dbReference type="AlphaFoldDB" id="A0A0F9AFP3"/>
<dbReference type="Gene3D" id="3.90.550.10">
    <property type="entry name" value="Spore Coat Polysaccharide Biosynthesis Protein SpsA, Chain A"/>
    <property type="match status" value="1"/>
</dbReference>
<dbReference type="SUPFAM" id="SSF53448">
    <property type="entry name" value="Nucleotide-diphospho-sugar transferases"/>
    <property type="match status" value="1"/>
</dbReference>
<accession>A0A0F9AFP3</accession>
<feature type="domain" description="Glycosyltransferase 2-like" evidence="1">
    <location>
        <begin position="17"/>
        <end position="144"/>
    </location>
</feature>
<organism evidence="2">
    <name type="scientific">marine sediment metagenome</name>
    <dbReference type="NCBI Taxonomy" id="412755"/>
    <lineage>
        <taxon>unclassified sequences</taxon>
        <taxon>metagenomes</taxon>
        <taxon>ecological metagenomes</taxon>
    </lineage>
</organism>
<dbReference type="GO" id="GO:0016758">
    <property type="term" value="F:hexosyltransferase activity"/>
    <property type="evidence" value="ECO:0007669"/>
    <property type="project" value="UniProtKB-ARBA"/>
</dbReference>
<proteinExistence type="predicted"/>
<dbReference type="CDD" id="cd00761">
    <property type="entry name" value="Glyco_tranf_GTA_type"/>
    <property type="match status" value="1"/>
</dbReference>
<evidence type="ECO:0000313" key="2">
    <source>
        <dbReference type="EMBL" id="KKK77339.1"/>
    </source>
</evidence>
<protein>
    <recommendedName>
        <fullName evidence="1">Glycosyltransferase 2-like domain-containing protein</fullName>
    </recommendedName>
</protein>
<dbReference type="PANTHER" id="PTHR22916">
    <property type="entry name" value="GLYCOSYLTRANSFERASE"/>
    <property type="match status" value="1"/>
</dbReference>